<dbReference type="SMART" id="SM00028">
    <property type="entry name" value="TPR"/>
    <property type="match status" value="2"/>
</dbReference>
<dbReference type="AlphaFoldDB" id="X0YGJ0"/>
<dbReference type="InterPro" id="IPR011990">
    <property type="entry name" value="TPR-like_helical_dom_sf"/>
</dbReference>
<comment type="caution">
    <text evidence="1">The sequence shown here is derived from an EMBL/GenBank/DDBJ whole genome shotgun (WGS) entry which is preliminary data.</text>
</comment>
<accession>X0YGJ0</accession>
<dbReference type="PANTHER" id="PTHR47691:SF3">
    <property type="entry name" value="HTH-TYPE TRANSCRIPTIONAL REGULATOR RV0890C-RELATED"/>
    <property type="match status" value="1"/>
</dbReference>
<organism evidence="1">
    <name type="scientific">marine sediment metagenome</name>
    <dbReference type="NCBI Taxonomy" id="412755"/>
    <lineage>
        <taxon>unclassified sequences</taxon>
        <taxon>metagenomes</taxon>
        <taxon>ecological metagenomes</taxon>
    </lineage>
</organism>
<name>X0YGJ0_9ZZZZ</name>
<evidence type="ECO:0000313" key="1">
    <source>
        <dbReference type="EMBL" id="GAG35936.1"/>
    </source>
</evidence>
<proteinExistence type="predicted"/>
<gene>
    <name evidence="1" type="ORF">S01H1_68929</name>
</gene>
<dbReference type="SUPFAM" id="SSF48452">
    <property type="entry name" value="TPR-like"/>
    <property type="match status" value="1"/>
</dbReference>
<feature type="non-terminal residue" evidence="1">
    <location>
        <position position="1"/>
    </location>
</feature>
<dbReference type="PANTHER" id="PTHR47691">
    <property type="entry name" value="REGULATOR-RELATED"/>
    <property type="match status" value="1"/>
</dbReference>
<protein>
    <submittedName>
        <fullName evidence="1">Uncharacterized protein</fullName>
    </submittedName>
</protein>
<dbReference type="EMBL" id="BARS01045730">
    <property type="protein sequence ID" value="GAG35936.1"/>
    <property type="molecule type" value="Genomic_DNA"/>
</dbReference>
<dbReference type="InterPro" id="IPR019734">
    <property type="entry name" value="TPR_rpt"/>
</dbReference>
<dbReference type="Gene3D" id="1.25.40.10">
    <property type="entry name" value="Tetratricopeptide repeat domain"/>
    <property type="match status" value="1"/>
</dbReference>
<dbReference type="Pfam" id="PF13424">
    <property type="entry name" value="TPR_12"/>
    <property type="match status" value="1"/>
</dbReference>
<sequence length="194" mass="21196">GDRQTAKERFEEALNGFRDQGAGSEAADQLNRLGDLARLDQDLDDAIVLYDESLALFRKSEDSLGVASCLHKLGQICLKQEGYDRARSLFKQSLNSQKKVGNKQGIAECLAAYAGLACATGQCELAAELIGTTDAFLKELGAPLSPADKQDLELVKAEMMVRLGDIRFQELYQKGRLMSLDDGIATIQDLEKAH</sequence>
<reference evidence="1" key="1">
    <citation type="journal article" date="2014" name="Front. Microbiol.">
        <title>High frequency of phylogenetically diverse reductive dehalogenase-homologous genes in deep subseafloor sedimentary metagenomes.</title>
        <authorList>
            <person name="Kawai M."/>
            <person name="Futagami T."/>
            <person name="Toyoda A."/>
            <person name="Takaki Y."/>
            <person name="Nishi S."/>
            <person name="Hori S."/>
            <person name="Arai W."/>
            <person name="Tsubouchi T."/>
            <person name="Morono Y."/>
            <person name="Uchiyama I."/>
            <person name="Ito T."/>
            <person name="Fujiyama A."/>
            <person name="Inagaki F."/>
            <person name="Takami H."/>
        </authorList>
    </citation>
    <scope>NUCLEOTIDE SEQUENCE</scope>
    <source>
        <strain evidence="1">Expedition CK06-06</strain>
    </source>
</reference>